<name>A0A151UAW0_CAJCA</name>
<evidence type="ECO:0000313" key="3">
    <source>
        <dbReference type="EMBL" id="KYP76455.1"/>
    </source>
</evidence>
<dbReference type="Pfam" id="PF07734">
    <property type="entry name" value="FBA_1"/>
    <property type="match status" value="1"/>
</dbReference>
<feature type="region of interest" description="Disordered" evidence="1">
    <location>
        <begin position="371"/>
        <end position="421"/>
    </location>
</feature>
<keyword evidence="4" id="KW-1185">Reference proteome</keyword>
<dbReference type="EMBL" id="CM003603">
    <property type="protein sequence ID" value="KYP76455.1"/>
    <property type="molecule type" value="Genomic_DNA"/>
</dbReference>
<dbReference type="InterPro" id="IPR006527">
    <property type="entry name" value="F-box-assoc_dom_typ1"/>
</dbReference>
<dbReference type="NCBIfam" id="TIGR01640">
    <property type="entry name" value="F_box_assoc_1"/>
    <property type="match status" value="1"/>
</dbReference>
<feature type="domain" description="F-box associated beta-propeller type 1" evidence="2">
    <location>
        <begin position="79"/>
        <end position="271"/>
    </location>
</feature>
<evidence type="ECO:0000256" key="1">
    <source>
        <dbReference type="SAM" id="MobiDB-lite"/>
    </source>
</evidence>
<dbReference type="Proteomes" id="UP000075243">
    <property type="component" value="Chromosome 1"/>
</dbReference>
<protein>
    <submittedName>
        <fullName evidence="3">F-box/kelch-repeat protein At3g06240</fullName>
    </submittedName>
</protein>
<proteinExistence type="predicted"/>
<organism evidence="3 4">
    <name type="scientific">Cajanus cajan</name>
    <name type="common">Pigeon pea</name>
    <name type="synonym">Cajanus indicus</name>
    <dbReference type="NCBI Taxonomy" id="3821"/>
    <lineage>
        <taxon>Eukaryota</taxon>
        <taxon>Viridiplantae</taxon>
        <taxon>Streptophyta</taxon>
        <taxon>Embryophyta</taxon>
        <taxon>Tracheophyta</taxon>
        <taxon>Spermatophyta</taxon>
        <taxon>Magnoliopsida</taxon>
        <taxon>eudicotyledons</taxon>
        <taxon>Gunneridae</taxon>
        <taxon>Pentapetalae</taxon>
        <taxon>rosids</taxon>
        <taxon>fabids</taxon>
        <taxon>Fabales</taxon>
        <taxon>Fabaceae</taxon>
        <taxon>Papilionoideae</taxon>
        <taxon>50 kb inversion clade</taxon>
        <taxon>NPAAA clade</taxon>
        <taxon>indigoferoid/millettioid clade</taxon>
        <taxon>Phaseoleae</taxon>
        <taxon>Cajanus</taxon>
    </lineage>
</organism>
<evidence type="ECO:0000313" key="4">
    <source>
        <dbReference type="Proteomes" id="UP000075243"/>
    </source>
</evidence>
<dbReference type="PANTHER" id="PTHR31672:SF13">
    <property type="entry name" value="F-BOX PROTEIN CPR30-LIKE"/>
    <property type="match status" value="1"/>
</dbReference>
<dbReference type="OMA" id="FGISHYD"/>
<reference evidence="3 4" key="1">
    <citation type="journal article" date="2012" name="Nat. Biotechnol.">
        <title>Draft genome sequence of pigeonpea (Cajanus cajan), an orphan legume crop of resource-poor farmers.</title>
        <authorList>
            <person name="Varshney R.K."/>
            <person name="Chen W."/>
            <person name="Li Y."/>
            <person name="Bharti A.K."/>
            <person name="Saxena R.K."/>
            <person name="Schlueter J.A."/>
            <person name="Donoghue M.T."/>
            <person name="Azam S."/>
            <person name="Fan G."/>
            <person name="Whaley A.M."/>
            <person name="Farmer A.D."/>
            <person name="Sheridan J."/>
            <person name="Iwata A."/>
            <person name="Tuteja R."/>
            <person name="Penmetsa R.V."/>
            <person name="Wu W."/>
            <person name="Upadhyaya H.D."/>
            <person name="Yang S.P."/>
            <person name="Shah T."/>
            <person name="Saxena K.B."/>
            <person name="Michael T."/>
            <person name="McCombie W.R."/>
            <person name="Yang B."/>
            <person name="Zhang G."/>
            <person name="Yang H."/>
            <person name="Wang J."/>
            <person name="Spillane C."/>
            <person name="Cook D.R."/>
            <person name="May G.D."/>
            <person name="Xu X."/>
            <person name="Jackson S.A."/>
        </authorList>
    </citation>
    <scope>NUCLEOTIDE SEQUENCE [LARGE SCALE GENOMIC DNA]</scope>
    <source>
        <strain evidence="4">cv. Asha</strain>
    </source>
</reference>
<accession>A0A151UAW0</accession>
<gene>
    <name evidence="3" type="ORF">KK1_020699</name>
</gene>
<dbReference type="InterPro" id="IPR017451">
    <property type="entry name" value="F-box-assoc_interact_dom"/>
</dbReference>
<dbReference type="AlphaFoldDB" id="A0A151UAW0"/>
<dbReference type="PANTHER" id="PTHR31672">
    <property type="entry name" value="BNACNNG10540D PROTEIN"/>
    <property type="match status" value="1"/>
</dbReference>
<evidence type="ECO:0000259" key="2">
    <source>
        <dbReference type="Pfam" id="PF07734"/>
    </source>
</evidence>
<dbReference type="InterPro" id="IPR050796">
    <property type="entry name" value="SCF_F-box_component"/>
</dbReference>
<dbReference type="Gramene" id="C.cajan_20101.t">
    <property type="protein sequence ID" value="C.cajan_20101.t"/>
    <property type="gene ID" value="C.cajan_20101"/>
</dbReference>
<feature type="compositionally biased region" description="Acidic residues" evidence="1">
    <location>
        <begin position="384"/>
        <end position="421"/>
    </location>
</feature>
<sequence>MRFKLVCKSWLSLISEPRFGLSHYDLAASPSHRLILISNDYYAESIDIQTPLNMHSAVVRFPLPPTSPPFRDEYRHDHRDKHEIIGSCRGLVVLYYERSCDLIIWNPSIGVYELLPKFDYGLTRFYLYGFGYDTASDDYLLILIGLFNEYRSDDESEIDDSEDDQPEDAECKVNYQIICFKGGVLFNEALHWLVFSKEKRVPVIFYFDLIQRSFSEIPLFDRFTMEEYDVNSFRVMGGCLSVCCSLRDYAMDEIWVMKEYKVESSWTKSVAFASTGFSPICIAGDGGIIGSNFSGRLEKLNDKGEVLDYFVYGEGQWLYSAELQSAVYRESLVSLSSVVPETREYDHGETSEDDSGETVFYRESLLSISGVIPQTGEYEHGETSEDEHGEISEDEHGETSEDDHWETSEDDHGETSEDDQQ</sequence>